<dbReference type="SUPFAM" id="SSF56037">
    <property type="entry name" value="PheT/TilS domain"/>
    <property type="match status" value="1"/>
</dbReference>
<dbReference type="GO" id="GO:0032267">
    <property type="term" value="F:tRNA(Ile)-lysidine synthase activity"/>
    <property type="evidence" value="ECO:0007669"/>
    <property type="project" value="UniProtKB-EC"/>
</dbReference>
<keyword evidence="11" id="KW-1185">Reference proteome</keyword>
<feature type="domain" description="Lysidine-tRNA(Ile) synthetase C-terminal" evidence="9">
    <location>
        <begin position="358"/>
        <end position="419"/>
    </location>
</feature>
<evidence type="ECO:0000313" key="11">
    <source>
        <dbReference type="Proteomes" id="UP000006804"/>
    </source>
</evidence>
<evidence type="ECO:0000256" key="1">
    <source>
        <dbReference type="ARBA" id="ARBA00004496"/>
    </source>
</evidence>
<dbReference type="GO" id="GO:0005524">
    <property type="term" value="F:ATP binding"/>
    <property type="evidence" value="ECO:0007669"/>
    <property type="project" value="UniProtKB-UniRule"/>
</dbReference>
<evidence type="ECO:0000256" key="5">
    <source>
        <dbReference type="ARBA" id="ARBA00022741"/>
    </source>
</evidence>
<evidence type="ECO:0000256" key="7">
    <source>
        <dbReference type="ARBA" id="ARBA00048539"/>
    </source>
</evidence>
<dbReference type="OrthoDB" id="9807403at2"/>
<comment type="subcellular location">
    <subcellularLocation>
        <location evidence="1 8">Cytoplasm</location>
    </subcellularLocation>
</comment>
<dbReference type="InterPro" id="IPR011063">
    <property type="entry name" value="TilS/TtcA_N"/>
</dbReference>
<keyword evidence="6 8" id="KW-0067">ATP-binding</keyword>
<keyword evidence="3 8" id="KW-0436">Ligase</keyword>
<dbReference type="eggNOG" id="COG0037">
    <property type="taxonomic scope" value="Bacteria"/>
</dbReference>
<dbReference type="EC" id="6.3.4.19" evidence="8"/>
<dbReference type="InterPro" id="IPR012094">
    <property type="entry name" value="tRNA_Ile_lys_synt"/>
</dbReference>
<dbReference type="InterPro" id="IPR014729">
    <property type="entry name" value="Rossmann-like_a/b/a_fold"/>
</dbReference>
<dbReference type="Pfam" id="PF11734">
    <property type="entry name" value="TilS_C"/>
    <property type="match status" value="1"/>
</dbReference>
<keyword evidence="4 8" id="KW-0819">tRNA processing</keyword>
<organism evidence="10 11">
    <name type="scientific">Pseudothermotoga thermarum DSM 5069</name>
    <dbReference type="NCBI Taxonomy" id="688269"/>
    <lineage>
        <taxon>Bacteria</taxon>
        <taxon>Thermotogati</taxon>
        <taxon>Thermotogota</taxon>
        <taxon>Thermotogae</taxon>
        <taxon>Thermotogales</taxon>
        <taxon>Thermotogaceae</taxon>
        <taxon>Pseudothermotoga</taxon>
    </lineage>
</organism>
<dbReference type="STRING" id="688269.Theth_1948"/>
<dbReference type="GO" id="GO:0005737">
    <property type="term" value="C:cytoplasm"/>
    <property type="evidence" value="ECO:0007669"/>
    <property type="project" value="UniProtKB-SubCell"/>
</dbReference>
<dbReference type="PANTHER" id="PTHR43033:SF1">
    <property type="entry name" value="TRNA(ILE)-LYSIDINE SYNTHASE-RELATED"/>
    <property type="match status" value="1"/>
</dbReference>
<keyword evidence="2 8" id="KW-0963">Cytoplasm</keyword>
<sequence length="444" mass="51728" precursor="true">MPLDELELRVLNFVQDHLLIPPGSKVLVALSGGMDSVCLLSVLLNIRQKIGFEIAAAHLNHMIRPTAARDEEFVKQLCKEFNVELYVEKFDVLAFCKQEKVGIEEGARIVRYQFLEKVRKKSSSDLIALAHNLNDLVETMVHRVVRGTGLTGLVCMKSKDGAKIRPLLYTTREEIESYVHRKSLPYVEDETNYDLTYTRNYIRHKVIPLLKQMNPNLENTLKQLHFSSILLEKHVTRILENAKVVKLTDRMVFSIEGCDEFEIVEILKYCAESFGVCLAFRQIEDFLKSIGKTSFSLRVADDLWLKKGFEFVSVEKTKEIVSFLELSEFGVYNFNGWIFKLSDKVESKQWIELEKGKSFIRTRRPGDKIGKVKLKDLMIDSKIPEFLRNEYPIVCSNDKIIWIPYVYKSEEQKGCGIFLNLIFDPYECILKMENRERRKRFERR</sequence>
<comment type="function">
    <text evidence="8">Ligates lysine onto the cytidine present at position 34 of the AUA codon-specific tRNA(Ile) that contains the anticodon CAU, in an ATP-dependent manner. Cytidine is converted to lysidine, thus changing the amino acid specificity of the tRNA from methionine to isoleucine.</text>
</comment>
<dbReference type="HAMAP" id="MF_01161">
    <property type="entry name" value="tRNA_Ile_lys_synt"/>
    <property type="match status" value="1"/>
</dbReference>
<comment type="catalytic activity">
    <reaction evidence="7 8">
        <text>cytidine(34) in tRNA(Ile2) + L-lysine + ATP = lysidine(34) in tRNA(Ile2) + AMP + diphosphate + H(+)</text>
        <dbReference type="Rhea" id="RHEA:43744"/>
        <dbReference type="Rhea" id="RHEA-COMP:10625"/>
        <dbReference type="Rhea" id="RHEA-COMP:10670"/>
        <dbReference type="ChEBI" id="CHEBI:15378"/>
        <dbReference type="ChEBI" id="CHEBI:30616"/>
        <dbReference type="ChEBI" id="CHEBI:32551"/>
        <dbReference type="ChEBI" id="CHEBI:33019"/>
        <dbReference type="ChEBI" id="CHEBI:82748"/>
        <dbReference type="ChEBI" id="CHEBI:83665"/>
        <dbReference type="ChEBI" id="CHEBI:456215"/>
        <dbReference type="EC" id="6.3.4.19"/>
    </reaction>
</comment>
<dbReference type="EMBL" id="CP002351">
    <property type="protein sequence ID" value="AEH51988.1"/>
    <property type="molecule type" value="Genomic_DNA"/>
</dbReference>
<evidence type="ECO:0000313" key="10">
    <source>
        <dbReference type="EMBL" id="AEH51988.1"/>
    </source>
</evidence>
<comment type="domain">
    <text evidence="8">The N-terminal region contains the highly conserved SGGXDS motif, predicted to be a P-loop motif involved in ATP binding.</text>
</comment>
<evidence type="ECO:0000256" key="3">
    <source>
        <dbReference type="ARBA" id="ARBA00022598"/>
    </source>
</evidence>
<evidence type="ECO:0000259" key="9">
    <source>
        <dbReference type="SMART" id="SM00977"/>
    </source>
</evidence>
<evidence type="ECO:0000256" key="2">
    <source>
        <dbReference type="ARBA" id="ARBA00022490"/>
    </source>
</evidence>
<dbReference type="Gene3D" id="3.40.50.620">
    <property type="entry name" value="HUPs"/>
    <property type="match status" value="1"/>
</dbReference>
<dbReference type="InterPro" id="IPR012795">
    <property type="entry name" value="tRNA_Ile_lys_synt_N"/>
</dbReference>
<evidence type="ECO:0000256" key="6">
    <source>
        <dbReference type="ARBA" id="ARBA00022840"/>
    </source>
</evidence>
<dbReference type="KEGG" id="tta:Theth_1948"/>
<keyword evidence="5 8" id="KW-0547">Nucleotide-binding</keyword>
<dbReference type="RefSeq" id="WP_013933195.1">
    <property type="nucleotide sequence ID" value="NC_015707.1"/>
</dbReference>
<dbReference type="CDD" id="cd01992">
    <property type="entry name" value="TilS_N"/>
    <property type="match status" value="1"/>
</dbReference>
<name>F7YWK7_9THEM</name>
<dbReference type="GO" id="GO:0006400">
    <property type="term" value="P:tRNA modification"/>
    <property type="evidence" value="ECO:0007669"/>
    <property type="project" value="UniProtKB-UniRule"/>
</dbReference>
<comment type="similarity">
    <text evidence="8">Belongs to the tRNA(Ile)-lysidine synthase family.</text>
</comment>
<proteinExistence type="inferred from homology"/>
<feature type="binding site" evidence="8">
    <location>
        <begin position="31"/>
        <end position="36"/>
    </location>
    <ligand>
        <name>ATP</name>
        <dbReference type="ChEBI" id="CHEBI:30616"/>
    </ligand>
</feature>
<gene>
    <name evidence="8" type="primary">tilS</name>
    <name evidence="10" type="ORF">Theth_1948</name>
</gene>
<dbReference type="NCBIfam" id="TIGR02433">
    <property type="entry name" value="lysidine_TilS_C"/>
    <property type="match status" value="1"/>
</dbReference>
<evidence type="ECO:0000256" key="8">
    <source>
        <dbReference type="HAMAP-Rule" id="MF_01161"/>
    </source>
</evidence>
<dbReference type="PATRIC" id="fig|688269.3.peg.2010"/>
<dbReference type="SUPFAM" id="SSF52402">
    <property type="entry name" value="Adenine nucleotide alpha hydrolases-like"/>
    <property type="match status" value="1"/>
</dbReference>
<dbReference type="PANTHER" id="PTHR43033">
    <property type="entry name" value="TRNA(ILE)-LYSIDINE SYNTHASE-RELATED"/>
    <property type="match status" value="1"/>
</dbReference>
<dbReference type="HOGENOM" id="CLU_018869_0_1_0"/>
<dbReference type="InterPro" id="IPR012796">
    <property type="entry name" value="Lysidine-tRNA-synth_C"/>
</dbReference>
<evidence type="ECO:0000256" key="4">
    <source>
        <dbReference type="ARBA" id="ARBA00022694"/>
    </source>
</evidence>
<dbReference type="Pfam" id="PF01171">
    <property type="entry name" value="ATP_bind_3"/>
    <property type="match status" value="1"/>
</dbReference>
<dbReference type="Proteomes" id="UP000006804">
    <property type="component" value="Chromosome"/>
</dbReference>
<dbReference type="AlphaFoldDB" id="F7YWK7"/>
<protein>
    <recommendedName>
        <fullName evidence="8">tRNA(Ile)-lysidine synthase</fullName>
        <ecNumber evidence="8">6.3.4.19</ecNumber>
    </recommendedName>
    <alternativeName>
        <fullName evidence="8">tRNA(Ile)-2-lysyl-cytidine synthase</fullName>
    </alternativeName>
    <alternativeName>
        <fullName evidence="8">tRNA(Ile)-lysidine synthetase</fullName>
    </alternativeName>
</protein>
<dbReference type="NCBIfam" id="TIGR02432">
    <property type="entry name" value="lysidine_TilS_N"/>
    <property type="match status" value="1"/>
</dbReference>
<reference evidence="10 11" key="1">
    <citation type="submission" date="2010-11" db="EMBL/GenBank/DDBJ databases">
        <title>The complete genome of Thermotoga thermarum DSM 5069.</title>
        <authorList>
            <consortium name="US DOE Joint Genome Institute (JGI-PGF)"/>
            <person name="Lucas S."/>
            <person name="Copeland A."/>
            <person name="Lapidus A."/>
            <person name="Bruce D."/>
            <person name="Goodwin L."/>
            <person name="Pitluck S."/>
            <person name="Kyrpides N."/>
            <person name="Mavromatis K."/>
            <person name="Ivanova N."/>
            <person name="Zeytun A."/>
            <person name="Brettin T."/>
            <person name="Detter J.C."/>
            <person name="Tapia R."/>
            <person name="Han C."/>
            <person name="Land M."/>
            <person name="Hauser L."/>
            <person name="Markowitz V."/>
            <person name="Cheng J.-F."/>
            <person name="Hugenholtz P."/>
            <person name="Woyke T."/>
            <person name="Wu D."/>
            <person name="Spring S."/>
            <person name="Schroeder M."/>
            <person name="Brambilla E."/>
            <person name="Klenk H.-P."/>
            <person name="Eisen J.A."/>
        </authorList>
    </citation>
    <scope>NUCLEOTIDE SEQUENCE [LARGE SCALE GENOMIC DNA]</scope>
    <source>
        <strain evidence="10 11">DSM 5069</strain>
    </source>
</reference>
<accession>F7YWK7</accession>
<dbReference type="SMART" id="SM00977">
    <property type="entry name" value="TilS_C"/>
    <property type="match status" value="1"/>
</dbReference>